<keyword evidence="2" id="KW-1185">Reference proteome</keyword>
<dbReference type="EMBL" id="WVTA01000004">
    <property type="protein sequence ID" value="KAK3213776.1"/>
    <property type="molecule type" value="Genomic_DNA"/>
</dbReference>
<dbReference type="GO" id="GO:0004519">
    <property type="term" value="F:endonuclease activity"/>
    <property type="evidence" value="ECO:0007669"/>
    <property type="project" value="InterPro"/>
</dbReference>
<proteinExistence type="predicted"/>
<dbReference type="InterPro" id="IPR007174">
    <property type="entry name" value="Las1"/>
</dbReference>
<sequence length="435" mass="49335">MAPHFVATPWRDANELLALRRDLYHAPPELSGRQERAINKVIAWRLRRAELPLLLESTADIVEALWRDDQGELPSSTLKLLYATAISRFVTGLLDTQTDISRLSLPTQITPPIPVALREIRHRIVHRHLPSLAELKSAAQQGLGWLWEHYWSHLDALLTNVDCTQQQSSPREVEERIQLTLRVYVKERKSEIKTKTKNGKVGDTAVESYLAIDALGQVKMQKLLHLLLQEKQILPVGKKLGMSMEGAYLVWSPFLISLAKADPYFQQALTERMVDMLSAWPWAGGGVEEDAEKEGIHDWVVHIETSTEWQEVRERGTALPNDALVACFTTPTFWTLKLAETLMRKMQMVDPQATEAWFAVLDAARIETSHSEAEHEAPTIKADAMDVDGTRFDPSALRPMAERHVLKKTGGPQKHAGLWRPQPIGWIAPGWERYE</sequence>
<evidence type="ECO:0008006" key="3">
    <source>
        <dbReference type="Google" id="ProtNLM"/>
    </source>
</evidence>
<evidence type="ECO:0000313" key="2">
    <source>
        <dbReference type="Proteomes" id="UP001280581"/>
    </source>
</evidence>
<dbReference type="GO" id="GO:0000460">
    <property type="term" value="P:maturation of 5.8S rRNA"/>
    <property type="evidence" value="ECO:0007669"/>
    <property type="project" value="TreeGrafter"/>
</dbReference>
<name>A0AAN6M457_9PLEO</name>
<dbReference type="Pfam" id="PF04031">
    <property type="entry name" value="Las1"/>
    <property type="match status" value="1"/>
</dbReference>
<reference evidence="1 2" key="1">
    <citation type="submission" date="2021-02" db="EMBL/GenBank/DDBJ databases">
        <title>Genome assembly of Pseudopithomyces chartarum.</title>
        <authorList>
            <person name="Jauregui R."/>
            <person name="Singh J."/>
            <person name="Voisey C."/>
        </authorList>
    </citation>
    <scope>NUCLEOTIDE SEQUENCE [LARGE SCALE GENOMIC DNA]</scope>
    <source>
        <strain evidence="1 2">AGR01</strain>
    </source>
</reference>
<protein>
    <recommendedName>
        <fullName evidence="3">Las1-domain-containing protein</fullName>
    </recommendedName>
</protein>
<dbReference type="GO" id="GO:0000470">
    <property type="term" value="P:maturation of LSU-rRNA"/>
    <property type="evidence" value="ECO:0007669"/>
    <property type="project" value="TreeGrafter"/>
</dbReference>
<dbReference type="PANTHER" id="PTHR15002:SF0">
    <property type="entry name" value="RIBOSOMAL BIOGENESIS PROTEIN LAS1L"/>
    <property type="match status" value="1"/>
</dbReference>
<organism evidence="1 2">
    <name type="scientific">Pseudopithomyces chartarum</name>
    <dbReference type="NCBI Taxonomy" id="1892770"/>
    <lineage>
        <taxon>Eukaryota</taxon>
        <taxon>Fungi</taxon>
        <taxon>Dikarya</taxon>
        <taxon>Ascomycota</taxon>
        <taxon>Pezizomycotina</taxon>
        <taxon>Dothideomycetes</taxon>
        <taxon>Pleosporomycetidae</taxon>
        <taxon>Pleosporales</taxon>
        <taxon>Massarineae</taxon>
        <taxon>Didymosphaeriaceae</taxon>
        <taxon>Pseudopithomyces</taxon>
    </lineage>
</organism>
<dbReference type="GO" id="GO:0030687">
    <property type="term" value="C:preribosome, large subunit precursor"/>
    <property type="evidence" value="ECO:0007669"/>
    <property type="project" value="TreeGrafter"/>
</dbReference>
<comment type="caution">
    <text evidence="1">The sequence shown here is derived from an EMBL/GenBank/DDBJ whole genome shotgun (WGS) entry which is preliminary data.</text>
</comment>
<accession>A0AAN6M457</accession>
<dbReference type="AlphaFoldDB" id="A0AAN6M457"/>
<dbReference type="GO" id="GO:0090730">
    <property type="term" value="C:Las1 complex"/>
    <property type="evidence" value="ECO:0007669"/>
    <property type="project" value="InterPro"/>
</dbReference>
<gene>
    <name evidence="1" type="ORF">GRF29_28g944569</name>
</gene>
<dbReference type="Proteomes" id="UP001280581">
    <property type="component" value="Unassembled WGS sequence"/>
</dbReference>
<evidence type="ECO:0000313" key="1">
    <source>
        <dbReference type="EMBL" id="KAK3213776.1"/>
    </source>
</evidence>
<dbReference type="PANTHER" id="PTHR15002">
    <property type="entry name" value="RIBOSOMAL BIOGENESIS PROTEIN LAS1L"/>
    <property type="match status" value="1"/>
</dbReference>